<dbReference type="EMBL" id="JAULJQ010000004">
    <property type="protein sequence ID" value="MDO2409287.1"/>
    <property type="molecule type" value="Genomic_DNA"/>
</dbReference>
<reference evidence="1 2" key="1">
    <citation type="submission" date="2023-06" db="EMBL/GenBank/DDBJ databases">
        <title>Campylobacter magnum sp. nov., isolated from cecal contents of domestic pigs (Sus scrofa domesticus).</title>
        <authorList>
            <person name="Papic B."/>
            <person name="Gruntar I."/>
        </authorList>
    </citation>
    <scope>NUCLEOTIDE SEQUENCE [LARGE SCALE GENOMIC DNA]</scope>
    <source>
        <strain evidence="2">34484-21</strain>
    </source>
</reference>
<sequence>MRVFLIFLVLCAGLMAKDEFFGGEKKGKKEVAPVSNELYKKECASCHFGYQPGLLPKASWEYIMSTLDKHYGVDASLENSDVKALNEYILPNSAEYAQGYKRSAKITKSLRPGELYTSITQIPYIKKKHEDVNSWLEKNPQGIIAKKEVKTMANCSACHKKADNGVFSKKTVEIPTYGAWRD</sequence>
<organism evidence="1 2">
    <name type="scientific">Campylobacter magnus</name>
    <dbReference type="NCBI Taxonomy" id="3026462"/>
    <lineage>
        <taxon>Bacteria</taxon>
        <taxon>Pseudomonadati</taxon>
        <taxon>Campylobacterota</taxon>
        <taxon>Epsilonproteobacteria</taxon>
        <taxon>Campylobacterales</taxon>
        <taxon>Campylobacteraceae</taxon>
        <taxon>Campylobacter</taxon>
    </lineage>
</organism>
<dbReference type="Proteomes" id="UP001171111">
    <property type="component" value="Unassembled WGS sequence"/>
</dbReference>
<dbReference type="InterPro" id="IPR018588">
    <property type="entry name" value="Dihaem_cytochrome-c"/>
</dbReference>
<accession>A0ABT8TBP0</accession>
<comment type="caution">
    <text evidence="1">The sequence shown here is derived from an EMBL/GenBank/DDBJ whole genome shotgun (WGS) entry which is preliminary data.</text>
</comment>
<name>A0ABT8TBP0_9BACT</name>
<evidence type="ECO:0000313" key="1">
    <source>
        <dbReference type="EMBL" id="MDO2409287.1"/>
    </source>
</evidence>
<protein>
    <submittedName>
        <fullName evidence="1">Cytochrome C</fullName>
    </submittedName>
</protein>
<gene>
    <name evidence="1" type="ORF">Q2362_04130</name>
</gene>
<keyword evidence="2" id="KW-1185">Reference proteome</keyword>
<dbReference type="RefSeq" id="WP_302244153.1">
    <property type="nucleotide sequence ID" value="NZ_JAULJQ010000004.1"/>
</dbReference>
<proteinExistence type="predicted"/>
<dbReference type="Pfam" id="PF09626">
    <property type="entry name" value="DHC"/>
    <property type="match status" value="1"/>
</dbReference>
<evidence type="ECO:0000313" key="2">
    <source>
        <dbReference type="Proteomes" id="UP001171111"/>
    </source>
</evidence>